<gene>
    <name evidence="2" type="ORF">GCM10025876_09840</name>
</gene>
<name>A0ABQ6IAC8_9MICO</name>
<proteinExistence type="predicted"/>
<accession>A0ABQ6IAC8</accession>
<evidence type="ECO:0000313" key="2">
    <source>
        <dbReference type="EMBL" id="GMA34780.1"/>
    </source>
</evidence>
<feature type="region of interest" description="Disordered" evidence="1">
    <location>
        <begin position="29"/>
        <end position="52"/>
    </location>
</feature>
<keyword evidence="3" id="KW-1185">Reference proteome</keyword>
<sequence>MSEPRPTATTAGALEALRGKIDEAVASHEAVAAEKQHARGKKTARERIAQAP</sequence>
<protein>
    <submittedName>
        <fullName evidence="2">Uncharacterized protein</fullName>
    </submittedName>
</protein>
<evidence type="ECO:0000313" key="3">
    <source>
        <dbReference type="Proteomes" id="UP001157125"/>
    </source>
</evidence>
<dbReference type="Proteomes" id="UP001157125">
    <property type="component" value="Unassembled WGS sequence"/>
</dbReference>
<dbReference type="EMBL" id="BSUN01000001">
    <property type="protein sequence ID" value="GMA34780.1"/>
    <property type="molecule type" value="Genomic_DNA"/>
</dbReference>
<organism evidence="2 3">
    <name type="scientific">Demequina litorisediminis</name>
    <dbReference type="NCBI Taxonomy" id="1849022"/>
    <lineage>
        <taxon>Bacteria</taxon>
        <taxon>Bacillati</taxon>
        <taxon>Actinomycetota</taxon>
        <taxon>Actinomycetes</taxon>
        <taxon>Micrococcales</taxon>
        <taxon>Demequinaceae</taxon>
        <taxon>Demequina</taxon>
    </lineage>
</organism>
<reference evidence="3" key="1">
    <citation type="journal article" date="2019" name="Int. J. Syst. Evol. Microbiol.">
        <title>The Global Catalogue of Microorganisms (GCM) 10K type strain sequencing project: providing services to taxonomists for standard genome sequencing and annotation.</title>
        <authorList>
            <consortium name="The Broad Institute Genomics Platform"/>
            <consortium name="The Broad Institute Genome Sequencing Center for Infectious Disease"/>
            <person name="Wu L."/>
            <person name="Ma J."/>
        </authorList>
    </citation>
    <scope>NUCLEOTIDE SEQUENCE [LARGE SCALE GENOMIC DNA]</scope>
    <source>
        <strain evidence="3">NBRC 112299</strain>
    </source>
</reference>
<comment type="caution">
    <text evidence="2">The sequence shown here is derived from an EMBL/GenBank/DDBJ whole genome shotgun (WGS) entry which is preliminary data.</text>
</comment>
<evidence type="ECO:0000256" key="1">
    <source>
        <dbReference type="SAM" id="MobiDB-lite"/>
    </source>
</evidence>